<dbReference type="AlphaFoldDB" id="A0AAV1HKP3"/>
<dbReference type="Gene3D" id="3.80.10.10">
    <property type="entry name" value="Ribonuclease Inhibitor"/>
    <property type="match status" value="1"/>
</dbReference>
<feature type="compositionally biased region" description="Pro residues" evidence="3">
    <location>
        <begin position="81"/>
        <end position="91"/>
    </location>
</feature>
<keyword evidence="1" id="KW-0433">Leucine-rich repeat</keyword>
<feature type="region of interest" description="Disordered" evidence="3">
    <location>
        <begin position="114"/>
        <end position="141"/>
    </location>
</feature>
<feature type="compositionally biased region" description="Basic and acidic residues" evidence="3">
    <location>
        <begin position="114"/>
        <end position="126"/>
    </location>
</feature>
<sequence>MNQCENREEGAPPSKTTIWRGPLYESQTKAQRPEQQNRPDSPGPAPSCLSFLSDRSKTPIIDFKDGHQSDCQKVKREKPDSPGPGPGPGPGPSCASLKSDGSMFRLTDFKVGHQSDCQKVKHEKPDSPGPGPGPGPSCVSLKSDGSMFRLIDFKEGEIRDEEIVQQQSSEVPSGQSAQQHQTRLDSIFMLLQENMISFVKKQLMEIQRVLSLDEPACLKSQREDEDEEQRRSREAFLKITVHFLRRMKQEELADCLQRKEGLLRLLPVVKASTKALLSGCNLSERSCETLSSVLSFQSSSLRELDLGNNDLQDSGVKLLSAGLKSPHCKLETLRLSGCLITEEGCASLFSALSSNPSHLRELDLSFNHPGDSGVEMLSAGLEDPLWRLDTLRVDHGGEQRLKPGVKKCKCGINLTHDDQTADCQLTKKKAFRCV</sequence>
<feature type="compositionally biased region" description="Basic and acidic residues" evidence="3">
    <location>
        <begin position="54"/>
        <end position="80"/>
    </location>
</feature>
<name>A0AAV1HKP3_XYRNO</name>
<proteinExistence type="predicted"/>
<dbReference type="InterPro" id="IPR001611">
    <property type="entry name" value="Leu-rich_rpt"/>
</dbReference>
<dbReference type="SMART" id="SM00368">
    <property type="entry name" value="LRR_RI"/>
    <property type="match status" value="3"/>
</dbReference>
<dbReference type="PANTHER" id="PTHR24106">
    <property type="entry name" value="NACHT, LRR AND CARD DOMAINS-CONTAINING"/>
    <property type="match status" value="1"/>
</dbReference>
<evidence type="ECO:0000313" key="5">
    <source>
        <dbReference type="Proteomes" id="UP001178508"/>
    </source>
</evidence>
<gene>
    <name evidence="4" type="ORF">XNOV1_A010109</name>
</gene>
<accession>A0AAV1HKP3</accession>
<keyword evidence="2" id="KW-0677">Repeat</keyword>
<dbReference type="Proteomes" id="UP001178508">
    <property type="component" value="Chromosome 23"/>
</dbReference>
<dbReference type="FunFam" id="3.80.10.10:FF:000474">
    <property type="entry name" value="Si:ch211-214c20.1"/>
    <property type="match status" value="1"/>
</dbReference>
<evidence type="ECO:0000313" key="4">
    <source>
        <dbReference type="EMBL" id="CAJ1086436.1"/>
    </source>
</evidence>
<evidence type="ECO:0000256" key="2">
    <source>
        <dbReference type="ARBA" id="ARBA00022737"/>
    </source>
</evidence>
<reference evidence="4" key="1">
    <citation type="submission" date="2023-08" db="EMBL/GenBank/DDBJ databases">
        <authorList>
            <person name="Alioto T."/>
            <person name="Alioto T."/>
            <person name="Gomez Garrido J."/>
        </authorList>
    </citation>
    <scope>NUCLEOTIDE SEQUENCE</scope>
</reference>
<dbReference type="SUPFAM" id="SSF52047">
    <property type="entry name" value="RNI-like"/>
    <property type="match status" value="1"/>
</dbReference>
<feature type="compositionally biased region" description="Basic and acidic residues" evidence="3">
    <location>
        <begin position="1"/>
        <end position="10"/>
    </location>
</feature>
<dbReference type="EMBL" id="OY660886">
    <property type="protein sequence ID" value="CAJ1086436.1"/>
    <property type="molecule type" value="Genomic_DNA"/>
</dbReference>
<dbReference type="InterPro" id="IPR032675">
    <property type="entry name" value="LRR_dom_sf"/>
</dbReference>
<evidence type="ECO:0000256" key="1">
    <source>
        <dbReference type="ARBA" id="ARBA00022614"/>
    </source>
</evidence>
<keyword evidence="5" id="KW-1185">Reference proteome</keyword>
<protein>
    <submittedName>
        <fullName evidence="4">Uncharacterized protein LOC123970464</fullName>
    </submittedName>
</protein>
<organism evidence="4 5">
    <name type="scientific">Xyrichtys novacula</name>
    <name type="common">Pearly razorfish</name>
    <name type="synonym">Hemipteronotus novacula</name>
    <dbReference type="NCBI Taxonomy" id="13765"/>
    <lineage>
        <taxon>Eukaryota</taxon>
        <taxon>Metazoa</taxon>
        <taxon>Chordata</taxon>
        <taxon>Craniata</taxon>
        <taxon>Vertebrata</taxon>
        <taxon>Euteleostomi</taxon>
        <taxon>Actinopterygii</taxon>
        <taxon>Neopterygii</taxon>
        <taxon>Teleostei</taxon>
        <taxon>Neoteleostei</taxon>
        <taxon>Acanthomorphata</taxon>
        <taxon>Eupercaria</taxon>
        <taxon>Labriformes</taxon>
        <taxon>Labridae</taxon>
        <taxon>Xyrichtys</taxon>
    </lineage>
</organism>
<evidence type="ECO:0000256" key="3">
    <source>
        <dbReference type="SAM" id="MobiDB-lite"/>
    </source>
</evidence>
<dbReference type="Pfam" id="PF13516">
    <property type="entry name" value="LRR_6"/>
    <property type="match status" value="3"/>
</dbReference>
<dbReference type="InterPro" id="IPR051261">
    <property type="entry name" value="NLR"/>
</dbReference>
<feature type="region of interest" description="Disordered" evidence="3">
    <location>
        <begin position="1"/>
        <end position="100"/>
    </location>
</feature>